<evidence type="ECO:0008006" key="4">
    <source>
        <dbReference type="Google" id="ProtNLM"/>
    </source>
</evidence>
<feature type="transmembrane region" description="Helical" evidence="1">
    <location>
        <begin position="86"/>
        <end position="106"/>
    </location>
</feature>
<feature type="transmembrane region" description="Helical" evidence="1">
    <location>
        <begin position="58"/>
        <end position="80"/>
    </location>
</feature>
<reference evidence="2 3" key="1">
    <citation type="submission" date="2018-12" db="EMBL/GenBank/DDBJ databases">
        <authorList>
            <consortium name="Pathogen Informatics"/>
        </authorList>
    </citation>
    <scope>NUCLEOTIDE SEQUENCE [LARGE SCALE GENOMIC DNA]</scope>
    <source>
        <strain evidence="2 3">NCTC13193</strain>
    </source>
</reference>
<keyword evidence="1" id="KW-1133">Transmembrane helix</keyword>
<feature type="transmembrane region" description="Helical" evidence="1">
    <location>
        <begin position="226"/>
        <end position="243"/>
    </location>
</feature>
<dbReference type="SUPFAM" id="SSF103473">
    <property type="entry name" value="MFS general substrate transporter"/>
    <property type="match status" value="1"/>
</dbReference>
<feature type="transmembrane region" description="Helical" evidence="1">
    <location>
        <begin position="23"/>
        <end position="46"/>
    </location>
</feature>
<accession>A0A448SA88</accession>
<dbReference type="RefSeq" id="WP_141131272.1">
    <property type="nucleotide sequence ID" value="NZ_CAMFLQ010000046.1"/>
</dbReference>
<dbReference type="EMBL" id="LR134492">
    <property type="protein sequence ID" value="VEI64593.1"/>
    <property type="molecule type" value="Genomic_DNA"/>
</dbReference>
<feature type="transmembrane region" description="Helical" evidence="1">
    <location>
        <begin position="302"/>
        <end position="319"/>
    </location>
</feature>
<evidence type="ECO:0000256" key="1">
    <source>
        <dbReference type="SAM" id="Phobius"/>
    </source>
</evidence>
<evidence type="ECO:0000313" key="3">
    <source>
        <dbReference type="Proteomes" id="UP000270487"/>
    </source>
</evidence>
<proteinExistence type="predicted"/>
<evidence type="ECO:0000313" key="2">
    <source>
        <dbReference type="EMBL" id="VEI64593.1"/>
    </source>
</evidence>
<name>A0A448SA88_SERFO</name>
<feature type="transmembrane region" description="Helical" evidence="1">
    <location>
        <begin position="145"/>
        <end position="170"/>
    </location>
</feature>
<dbReference type="Gene3D" id="1.20.1250.20">
    <property type="entry name" value="MFS general substrate transporter like domains"/>
    <property type="match status" value="1"/>
</dbReference>
<dbReference type="Proteomes" id="UP000270487">
    <property type="component" value="Chromosome"/>
</dbReference>
<feature type="transmembrane region" description="Helical" evidence="1">
    <location>
        <begin position="182"/>
        <end position="201"/>
    </location>
</feature>
<sequence length="337" mass="37735">MDVIQQKPVTRWTWADLQSSYRFWGLVVYFTAIVTSQYLFNAYSALYIRQTADLPISMIGVAVGLQQVGMLFGALLAWMASRMKSYYLLYLFSGLYLFGLFLFCFYTSNQFLMMAGEVLIGMGLGAIMLIVPAFIAGAVGSVEAFVLSFGLMVTLKMVFGSAIMAISGWLFDMERLFSSPEYFFTLLSVPVIIGTLFLLPLKACLFNGEPPVRQAIPQPIKYRDPAVTFLLFLVPFYNIYWLVKIHGEIRNYTQSAALLTPRGAGWSAFVTAFVTPAIFSTLNDNLRAIIESHGQTARYKTWLIILFAFLLPPVSAALIQSQMNEINGNLANRETQS</sequence>
<protein>
    <recommendedName>
        <fullName evidence="4">MFS transporter</fullName>
    </recommendedName>
</protein>
<feature type="transmembrane region" description="Helical" evidence="1">
    <location>
        <begin position="118"/>
        <end position="139"/>
    </location>
</feature>
<keyword evidence="1" id="KW-0472">Membrane</keyword>
<gene>
    <name evidence="2" type="ORF">NCTC13193_01195</name>
</gene>
<feature type="transmembrane region" description="Helical" evidence="1">
    <location>
        <begin position="264"/>
        <end position="282"/>
    </location>
</feature>
<organism evidence="2 3">
    <name type="scientific">Serratia fonticola</name>
    <dbReference type="NCBI Taxonomy" id="47917"/>
    <lineage>
        <taxon>Bacteria</taxon>
        <taxon>Pseudomonadati</taxon>
        <taxon>Pseudomonadota</taxon>
        <taxon>Gammaproteobacteria</taxon>
        <taxon>Enterobacterales</taxon>
        <taxon>Yersiniaceae</taxon>
        <taxon>Serratia</taxon>
    </lineage>
</organism>
<dbReference type="AlphaFoldDB" id="A0A448SA88"/>
<dbReference type="InterPro" id="IPR036259">
    <property type="entry name" value="MFS_trans_sf"/>
</dbReference>
<keyword evidence="1" id="KW-0812">Transmembrane</keyword>